<name>H6L9N6_SAPGL</name>
<dbReference type="GO" id="GO:0008237">
    <property type="term" value="F:metallopeptidase activity"/>
    <property type="evidence" value="ECO:0007669"/>
    <property type="project" value="InterPro"/>
</dbReference>
<sequence length="490" mass="56563">MRQAQFSLLFFIFLLSTSLMAQRPRSGGFGGFGKKLSGTTYNEEQLEFMKGHVMAIEQFNDSVSRGLLEFPLKIHIVAKSDGSNGCEIAEVQAAIRELNKSFLKANIRFLPLEDYNYIRDDALYRFPVVDEEKLCRPHDRANVINVYIVNKLQGERNSFSGYTHPPSAKPVNRLFITKKALSNGTTLKRQMGHFFGLYPTAGPIAGQRSEELVSGENCQMEGDQVCDTPADPGLDRRSIDDRCDYVGTLKDANRKFYKPMVDNIMSDNPRQGCRTKFSRGQLKRMLYTATYIRNYIKFPPPADATKKYLKKLKEKYGQEGELVFNINASKANVQLLQNLYKVQGTFLPETAYFFEITNLRKGFIYVFEGDEDRGFHLLYPQAGDQQYFKDEKKKFRVPTNKGDHFQVDPDGTKNYICILFSKKQILPERFLQEINELDDEQLNLFQRFYAAHQEKIVGNHNIEFKDNKIEFSATSTERYIVPIFLEYDKR</sequence>
<protein>
    <submittedName>
        <fullName evidence="2">Uncharacterized protein</fullName>
    </submittedName>
</protein>
<keyword evidence="1" id="KW-0732">Signal</keyword>
<reference evidence="2 3" key="1">
    <citation type="journal article" date="2012" name="Stand. Genomic Sci.">
        <title>Complete genome sequencing and analysis of Saprospira grandis str. Lewin, a predatory marine bacterium.</title>
        <authorList>
            <person name="Saw J.H."/>
            <person name="Yuryev A."/>
            <person name="Kanbe M."/>
            <person name="Hou S."/>
            <person name="Young A.G."/>
            <person name="Aizawa S."/>
            <person name="Alam M."/>
        </authorList>
    </citation>
    <scope>NUCLEOTIDE SEQUENCE [LARGE SCALE GENOMIC DNA]</scope>
    <source>
        <strain evidence="2 3">Lewin</strain>
    </source>
</reference>
<accession>H6L9N6</accession>
<proteinExistence type="predicted"/>
<dbReference type="OrthoDB" id="6278496at2"/>
<feature type="signal peptide" evidence="1">
    <location>
        <begin position="1"/>
        <end position="21"/>
    </location>
</feature>
<dbReference type="AlphaFoldDB" id="H6L9N6"/>
<dbReference type="STRING" id="984262.SGRA_0475"/>
<dbReference type="HOGENOM" id="CLU_556527_0_0_10"/>
<keyword evidence="3" id="KW-1185">Reference proteome</keyword>
<dbReference type="EMBL" id="CP002831">
    <property type="protein sequence ID" value="AFC23214.1"/>
    <property type="molecule type" value="Genomic_DNA"/>
</dbReference>
<dbReference type="eggNOG" id="COG1572">
    <property type="taxonomic scope" value="Bacteria"/>
</dbReference>
<dbReference type="KEGG" id="sgn:SGRA_0475"/>
<evidence type="ECO:0000256" key="1">
    <source>
        <dbReference type="SAM" id="SignalP"/>
    </source>
</evidence>
<dbReference type="InterPro" id="IPR024079">
    <property type="entry name" value="MetalloPept_cat_dom_sf"/>
</dbReference>
<feature type="chain" id="PRO_5003604108" evidence="1">
    <location>
        <begin position="22"/>
        <end position="490"/>
    </location>
</feature>
<organism evidence="2 3">
    <name type="scientific">Saprospira grandis (strain Lewin)</name>
    <dbReference type="NCBI Taxonomy" id="984262"/>
    <lineage>
        <taxon>Bacteria</taxon>
        <taxon>Pseudomonadati</taxon>
        <taxon>Bacteroidota</taxon>
        <taxon>Saprospiria</taxon>
        <taxon>Saprospirales</taxon>
        <taxon>Saprospiraceae</taxon>
        <taxon>Saprospira</taxon>
    </lineage>
</organism>
<gene>
    <name evidence="2" type="ordered locus">SGRA_0475</name>
</gene>
<dbReference type="Proteomes" id="UP000007519">
    <property type="component" value="Chromosome"/>
</dbReference>
<evidence type="ECO:0000313" key="3">
    <source>
        <dbReference type="Proteomes" id="UP000007519"/>
    </source>
</evidence>
<evidence type="ECO:0000313" key="2">
    <source>
        <dbReference type="EMBL" id="AFC23214.1"/>
    </source>
</evidence>
<dbReference type="Gene3D" id="3.40.390.10">
    <property type="entry name" value="Collagenase (Catalytic Domain)"/>
    <property type="match status" value="1"/>
</dbReference>